<feature type="region of interest" description="Disordered" evidence="1">
    <location>
        <begin position="55"/>
        <end position="75"/>
    </location>
</feature>
<protein>
    <submittedName>
        <fullName evidence="2">Uncharacterized protein</fullName>
    </submittedName>
</protein>
<sequence>MAPFAALPAGPGGAAAYETGTDPIADPPVRQPNVPLQLSQILPIASLSAAQLGFRTCSDPSRPPSPHWPAPAPWP</sequence>
<dbReference type="EMBL" id="RHQL01000004">
    <property type="protein sequence ID" value="RRV11707.1"/>
    <property type="molecule type" value="Genomic_DNA"/>
</dbReference>
<feature type="compositionally biased region" description="Pro residues" evidence="1">
    <location>
        <begin position="61"/>
        <end position="75"/>
    </location>
</feature>
<gene>
    <name evidence="2" type="ORF">EGJ28_09865</name>
</gene>
<name>A0A427E5P2_9GAMM</name>
<reference evidence="2 3" key="1">
    <citation type="submission" date="2018-10" db="EMBL/GenBank/DDBJ databases">
        <title>Transmission dynamics of multidrug resistant bacteria on intensive care unit surfaces.</title>
        <authorList>
            <person name="D'Souza A.W."/>
            <person name="Potter R.F."/>
            <person name="Wallace M."/>
            <person name="Shupe A."/>
            <person name="Patel S."/>
            <person name="Sun S."/>
            <person name="Gul D."/>
            <person name="Kwon J.H."/>
            <person name="Andleeb S."/>
            <person name="Burnham C.-A.D."/>
            <person name="Dantas G."/>
        </authorList>
    </citation>
    <scope>NUCLEOTIDE SEQUENCE [LARGE SCALE GENOMIC DNA]</scope>
    <source>
        <strain evidence="2 3">PX_177</strain>
    </source>
</reference>
<evidence type="ECO:0000256" key="1">
    <source>
        <dbReference type="SAM" id="MobiDB-lite"/>
    </source>
</evidence>
<evidence type="ECO:0000313" key="2">
    <source>
        <dbReference type="EMBL" id="RRV11707.1"/>
    </source>
</evidence>
<organism evidence="2 3">
    <name type="scientific">Stutzerimonas xanthomarina</name>
    <dbReference type="NCBI Taxonomy" id="271420"/>
    <lineage>
        <taxon>Bacteria</taxon>
        <taxon>Pseudomonadati</taxon>
        <taxon>Pseudomonadota</taxon>
        <taxon>Gammaproteobacteria</taxon>
        <taxon>Pseudomonadales</taxon>
        <taxon>Pseudomonadaceae</taxon>
        <taxon>Stutzerimonas</taxon>
    </lineage>
</organism>
<dbReference type="AlphaFoldDB" id="A0A427E5P2"/>
<feature type="region of interest" description="Disordered" evidence="1">
    <location>
        <begin position="1"/>
        <end position="31"/>
    </location>
</feature>
<accession>A0A427E5P2</accession>
<comment type="caution">
    <text evidence="2">The sequence shown here is derived from an EMBL/GenBank/DDBJ whole genome shotgun (WGS) entry which is preliminary data.</text>
</comment>
<proteinExistence type="predicted"/>
<evidence type="ECO:0000313" key="3">
    <source>
        <dbReference type="Proteomes" id="UP000276506"/>
    </source>
</evidence>
<dbReference type="Proteomes" id="UP000276506">
    <property type="component" value="Unassembled WGS sequence"/>
</dbReference>